<feature type="non-terminal residue" evidence="3">
    <location>
        <position position="652"/>
    </location>
</feature>
<sequence length="652" mass="70041">MSERARIILGRTTFKPKQNEMMLRLALLSSFCFCVARAVLNGQELKRLATGVDVYGPPTGSALQYNASPQHIPHREYGVPQQISFQEYGPPALKYGPLKLNNFGGNSGKSTNGLYEQIKTHFGVPTPFYGPPHVHYKLASEYGRPQIASHYGPPQNVVSQHPPPLKIQNRPAPHYVSPPQNPKIFTPPVSSQLLPVAHPGKLFKPIHHPATSYGPPASGPLNLPARPDYETPPNYGPPPLPVNLPGPQAASFNRVPETTILLSSPGVQRLPSGPGGSPFNQVQIQIDASGHTHSVTGSQTPFHTACDGWKPISPPVGTYIEQNHIETQGGYSHVDQGQSIGTQYNVGGVNSGTIVDGLSDEQLVAVALQNEASNTVTGAGSDVLLNTIDSEALQVTVGAIDDTYSKPPEDSFQPGSVHNHKYQNVGSHSGAGLPLLHDSGPKYGAPPQLQLAALTSRHVQPQANSHLRFNSNLSYGSHSANTQYGVGHPKSPVAYRPPVPTGFIESIGATVQHLDEFGVKPPQQTPIYIPPAAHEIALSGSPSTAPVIYGAPVNQQAPPTIIVQQLPQLHQGPTFLNGPPSVKSLQHPHYIPLPQEPQSANALNQYFPDRPSANIHFPSHQPINNNGISQQKPSFDYSQAFSLTQKIPRPNQ</sequence>
<dbReference type="GeneID" id="111605131"/>
<feature type="region of interest" description="Disordered" evidence="1">
    <location>
        <begin position="615"/>
        <end position="652"/>
    </location>
</feature>
<evidence type="ECO:0000313" key="2">
    <source>
        <dbReference type="Proteomes" id="UP000504633"/>
    </source>
</evidence>
<dbReference type="Proteomes" id="UP000504633">
    <property type="component" value="Unplaced"/>
</dbReference>
<dbReference type="OMA" id="NKPYYGC"/>
<keyword evidence="2" id="KW-1185">Reference proteome</keyword>
<dbReference type="RefSeq" id="XP_023179267.2">
    <property type="nucleotide sequence ID" value="XM_023323499.2"/>
</dbReference>
<feature type="compositionally biased region" description="Polar residues" evidence="1">
    <location>
        <begin position="621"/>
        <end position="652"/>
    </location>
</feature>
<name>A0A6J1MCZ6_DROHY</name>
<evidence type="ECO:0000313" key="3">
    <source>
        <dbReference type="RefSeq" id="XP_023179267.2"/>
    </source>
</evidence>
<accession>A0A6J1MCZ6</accession>
<dbReference type="KEGG" id="dhe:111605131"/>
<dbReference type="OrthoDB" id="8197069at2759"/>
<evidence type="ECO:0000256" key="1">
    <source>
        <dbReference type="SAM" id="MobiDB-lite"/>
    </source>
</evidence>
<proteinExistence type="predicted"/>
<gene>
    <name evidence="3" type="primary">LOC111605131</name>
</gene>
<reference evidence="3" key="1">
    <citation type="submission" date="2025-08" db="UniProtKB">
        <authorList>
            <consortium name="RefSeq"/>
        </authorList>
    </citation>
    <scope>IDENTIFICATION</scope>
    <source>
        <strain evidence="3">15085-1641.00</strain>
        <tissue evidence="3">Whole body</tissue>
    </source>
</reference>
<organism evidence="2 3">
    <name type="scientific">Drosophila hydei</name>
    <name type="common">Fruit fly</name>
    <dbReference type="NCBI Taxonomy" id="7224"/>
    <lineage>
        <taxon>Eukaryota</taxon>
        <taxon>Metazoa</taxon>
        <taxon>Ecdysozoa</taxon>
        <taxon>Arthropoda</taxon>
        <taxon>Hexapoda</taxon>
        <taxon>Insecta</taxon>
        <taxon>Pterygota</taxon>
        <taxon>Neoptera</taxon>
        <taxon>Endopterygota</taxon>
        <taxon>Diptera</taxon>
        <taxon>Brachycera</taxon>
        <taxon>Muscomorpha</taxon>
        <taxon>Ephydroidea</taxon>
        <taxon>Drosophilidae</taxon>
        <taxon>Drosophila</taxon>
    </lineage>
</organism>
<feature type="region of interest" description="Disordered" evidence="1">
    <location>
        <begin position="207"/>
        <end position="237"/>
    </location>
</feature>
<dbReference type="AlphaFoldDB" id="A0A6J1MCZ6"/>
<protein>
    <submittedName>
        <fullName evidence="3">Uncharacterized protein LOC111605131</fullName>
    </submittedName>
</protein>